<feature type="domain" description="HECT" evidence="9">
    <location>
        <begin position="226"/>
        <end position="396"/>
    </location>
</feature>
<dbReference type="PROSITE" id="PS50020">
    <property type="entry name" value="WW_DOMAIN_2"/>
    <property type="match status" value="3"/>
</dbReference>
<evidence type="ECO:0000313" key="10">
    <source>
        <dbReference type="EMBL" id="KAF8562320.1"/>
    </source>
</evidence>
<feature type="domain" description="WW" evidence="8">
    <location>
        <begin position="140"/>
        <end position="173"/>
    </location>
</feature>
<dbReference type="InterPro" id="IPR001202">
    <property type="entry name" value="WW_dom"/>
</dbReference>
<dbReference type="GO" id="GO:0005737">
    <property type="term" value="C:cytoplasm"/>
    <property type="evidence" value="ECO:0007669"/>
    <property type="project" value="TreeGrafter"/>
</dbReference>
<dbReference type="SUPFAM" id="SSF51045">
    <property type="entry name" value="WW domain"/>
    <property type="match status" value="3"/>
</dbReference>
<keyword evidence="6 7" id="KW-0833">Ubl conjugation pathway</keyword>
<dbReference type="Proteomes" id="UP000699462">
    <property type="component" value="Unassembled WGS sequence"/>
</dbReference>
<feature type="non-terminal residue" evidence="10">
    <location>
        <position position="1"/>
    </location>
</feature>
<dbReference type="FunFam" id="3.90.1750.10:FF:000079">
    <property type="entry name" value="E3 ubiquitin-protein ligase"/>
    <property type="match status" value="1"/>
</dbReference>
<evidence type="ECO:0000256" key="5">
    <source>
        <dbReference type="ARBA" id="ARBA00022737"/>
    </source>
</evidence>
<dbReference type="InterPro" id="IPR000569">
    <property type="entry name" value="HECT_dom"/>
</dbReference>
<name>A0A8T0D399_9TREM</name>
<evidence type="ECO:0000256" key="2">
    <source>
        <dbReference type="ARBA" id="ARBA00004906"/>
    </source>
</evidence>
<dbReference type="PANTHER" id="PTHR11254">
    <property type="entry name" value="HECT DOMAIN UBIQUITIN-PROTEIN LIGASE"/>
    <property type="match status" value="1"/>
</dbReference>
<evidence type="ECO:0000256" key="1">
    <source>
        <dbReference type="ARBA" id="ARBA00000885"/>
    </source>
</evidence>
<dbReference type="EC" id="2.3.2.26" evidence="3"/>
<dbReference type="Gene3D" id="3.90.1750.10">
    <property type="entry name" value="Hect, E3 ligase catalytic domains"/>
    <property type="match status" value="1"/>
</dbReference>
<dbReference type="OrthoDB" id="423283at2759"/>
<comment type="caution">
    <text evidence="10">The sequence shown here is derived from an EMBL/GenBank/DDBJ whole genome shotgun (WGS) entry which is preliminary data.</text>
</comment>
<keyword evidence="4" id="KW-0808">Transferase</keyword>
<dbReference type="InterPro" id="IPR036020">
    <property type="entry name" value="WW_dom_sf"/>
</dbReference>
<evidence type="ECO:0000313" key="11">
    <source>
        <dbReference type="Proteomes" id="UP000699462"/>
    </source>
</evidence>
<evidence type="ECO:0000259" key="9">
    <source>
        <dbReference type="PROSITE" id="PS50237"/>
    </source>
</evidence>
<dbReference type="FunFam" id="2.20.70.10:FF:000005">
    <property type="entry name" value="E3 ubiquitin-protein ligase"/>
    <property type="match status" value="1"/>
</dbReference>
<proteinExistence type="predicted"/>
<dbReference type="InterPro" id="IPR035983">
    <property type="entry name" value="Hect_E3_ubiquitin_ligase"/>
</dbReference>
<dbReference type="Gene3D" id="3.30.2160.10">
    <property type="entry name" value="Hect, E3 ligase catalytic domain"/>
    <property type="match status" value="1"/>
</dbReference>
<evidence type="ECO:0000259" key="8">
    <source>
        <dbReference type="PROSITE" id="PS50020"/>
    </source>
</evidence>
<gene>
    <name evidence="10" type="ORF">P879_10571</name>
</gene>
<dbReference type="PROSITE" id="PS01159">
    <property type="entry name" value="WW_DOMAIN_1"/>
    <property type="match status" value="3"/>
</dbReference>
<dbReference type="AlphaFoldDB" id="A0A8T0D399"/>
<comment type="caution">
    <text evidence="7">Lacks conserved residue(s) required for the propagation of feature annotation.</text>
</comment>
<comment type="catalytic activity">
    <reaction evidence="1">
        <text>S-ubiquitinyl-[E2 ubiquitin-conjugating enzyme]-L-cysteine + [acceptor protein]-L-lysine = [E2 ubiquitin-conjugating enzyme]-L-cysteine + N(6)-ubiquitinyl-[acceptor protein]-L-lysine.</text>
        <dbReference type="EC" id="2.3.2.26"/>
    </reaction>
</comment>
<dbReference type="GO" id="GO:0043161">
    <property type="term" value="P:proteasome-mediated ubiquitin-dependent protein catabolic process"/>
    <property type="evidence" value="ECO:0007669"/>
    <property type="project" value="TreeGrafter"/>
</dbReference>
<dbReference type="PANTHER" id="PTHR11254:SF429">
    <property type="entry name" value="E3 UBIQUITIN-PROTEIN LIGASE SU(DX)"/>
    <property type="match status" value="1"/>
</dbReference>
<dbReference type="Pfam" id="PF00632">
    <property type="entry name" value="HECT"/>
    <property type="match status" value="1"/>
</dbReference>
<dbReference type="GO" id="GO:0061630">
    <property type="term" value="F:ubiquitin protein ligase activity"/>
    <property type="evidence" value="ECO:0007669"/>
    <property type="project" value="UniProtKB-EC"/>
</dbReference>
<protein>
    <recommendedName>
        <fullName evidence="3">HECT-type E3 ubiquitin transferase</fullName>
        <ecNumber evidence="3">2.3.2.26</ecNumber>
    </recommendedName>
</protein>
<organism evidence="10 11">
    <name type="scientific">Paragonimus westermani</name>
    <dbReference type="NCBI Taxonomy" id="34504"/>
    <lineage>
        <taxon>Eukaryota</taxon>
        <taxon>Metazoa</taxon>
        <taxon>Spiralia</taxon>
        <taxon>Lophotrochozoa</taxon>
        <taxon>Platyhelminthes</taxon>
        <taxon>Trematoda</taxon>
        <taxon>Digenea</taxon>
        <taxon>Plagiorchiida</taxon>
        <taxon>Troglotremata</taxon>
        <taxon>Troglotrematidae</taxon>
        <taxon>Paragonimus</taxon>
    </lineage>
</organism>
<keyword evidence="5" id="KW-0677">Repeat</keyword>
<dbReference type="PROSITE" id="PS50237">
    <property type="entry name" value="HECT"/>
    <property type="match status" value="1"/>
</dbReference>
<evidence type="ECO:0000256" key="6">
    <source>
        <dbReference type="ARBA" id="ARBA00022786"/>
    </source>
</evidence>
<sequence length="396" mass="45847">CSRHVNCSTVPFPFFIASWDRRVDPHGRVYYVDHNTRTTTWQHPSPDLLNTVADWQQLSASRSGAMQQQMNERYDNSSWNPGGVVPSMTATNTTQPNAAPDLYGPLPDGWEQRRDPQGRSYFVNHVSRTTQWEDPRMQGNPLPCGWELRITPEGYPYFINHIKKITTFEDPRRGESGTLVKEWSFQHKETSFRYLCHSNLVHGTTKITVSRSNLLDDSFNQVMKLTTQELRRRLYIIFEGEDGLDHGGLSREWFFKLSTELSNPMYCLFQYASGTNCSLQINPASSVNPEHLQYFRFVGRFIALALYHGKFIDSGFTLPFYKRMLNKKITLDDIETVDSMYFQSLKHIQECNVEEEEMDLYFSTEYEILGEVKTHELKPGGAEIPVTEANKAEYLE</sequence>
<keyword evidence="11" id="KW-1185">Reference proteome</keyword>
<dbReference type="SMART" id="SM00119">
    <property type="entry name" value="HECTc"/>
    <property type="match status" value="1"/>
</dbReference>
<dbReference type="SUPFAM" id="SSF56204">
    <property type="entry name" value="Hect, E3 ligase catalytic domain"/>
    <property type="match status" value="1"/>
</dbReference>
<evidence type="ECO:0000256" key="7">
    <source>
        <dbReference type="PROSITE-ProRule" id="PRU00104"/>
    </source>
</evidence>
<evidence type="ECO:0000256" key="3">
    <source>
        <dbReference type="ARBA" id="ARBA00012485"/>
    </source>
</evidence>
<dbReference type="CDD" id="cd00201">
    <property type="entry name" value="WW"/>
    <property type="match status" value="3"/>
</dbReference>
<feature type="domain" description="WW" evidence="8">
    <location>
        <begin position="13"/>
        <end position="46"/>
    </location>
</feature>
<accession>A0A8T0D399</accession>
<dbReference type="GO" id="GO:0016567">
    <property type="term" value="P:protein ubiquitination"/>
    <property type="evidence" value="ECO:0007669"/>
    <property type="project" value="TreeGrafter"/>
</dbReference>
<dbReference type="Pfam" id="PF00397">
    <property type="entry name" value="WW"/>
    <property type="match status" value="3"/>
</dbReference>
<dbReference type="EMBL" id="JTDF01021079">
    <property type="protein sequence ID" value="KAF8562320.1"/>
    <property type="molecule type" value="Genomic_DNA"/>
</dbReference>
<dbReference type="SMART" id="SM00456">
    <property type="entry name" value="WW"/>
    <property type="match status" value="3"/>
</dbReference>
<evidence type="ECO:0000256" key="4">
    <source>
        <dbReference type="ARBA" id="ARBA00022679"/>
    </source>
</evidence>
<feature type="domain" description="WW" evidence="8">
    <location>
        <begin position="104"/>
        <end position="137"/>
    </location>
</feature>
<comment type="pathway">
    <text evidence="2">Protein modification; protein ubiquitination.</text>
</comment>
<dbReference type="Gene3D" id="2.20.70.10">
    <property type="match status" value="2"/>
</dbReference>
<reference evidence="10 11" key="1">
    <citation type="submission" date="2019-07" db="EMBL/GenBank/DDBJ databases">
        <title>Annotation for the trematode Paragonimus westermani.</title>
        <authorList>
            <person name="Choi Y.-J."/>
        </authorList>
    </citation>
    <scope>NUCLEOTIDE SEQUENCE [LARGE SCALE GENOMIC DNA]</scope>
    <source>
        <strain evidence="10">180907_Pwestermani</strain>
    </source>
</reference>
<dbReference type="InterPro" id="IPR050409">
    <property type="entry name" value="E3_ubiq-protein_ligase"/>
</dbReference>